<keyword evidence="6" id="KW-0862">Zinc</keyword>
<evidence type="ECO:0000313" key="13">
    <source>
        <dbReference type="Proteomes" id="UP000694546"/>
    </source>
</evidence>
<evidence type="ECO:0000256" key="7">
    <source>
        <dbReference type="PROSITE-ProRule" id="PRU00502"/>
    </source>
</evidence>
<proteinExistence type="inferred from homology"/>
<dbReference type="GO" id="GO:0001917">
    <property type="term" value="C:photoreceptor inner segment"/>
    <property type="evidence" value="ECO:0007669"/>
    <property type="project" value="UniProtKB-SubCell"/>
</dbReference>
<evidence type="ECO:0000259" key="11">
    <source>
        <dbReference type="PROSITE" id="PS50271"/>
    </source>
</evidence>
<dbReference type="PROSITE" id="PS50235">
    <property type="entry name" value="USP_3"/>
    <property type="match status" value="1"/>
</dbReference>
<organism evidence="12 13">
    <name type="scientific">Gadus morhua</name>
    <name type="common">Atlantic cod</name>
    <dbReference type="NCBI Taxonomy" id="8049"/>
    <lineage>
        <taxon>Eukaryota</taxon>
        <taxon>Metazoa</taxon>
        <taxon>Chordata</taxon>
        <taxon>Craniata</taxon>
        <taxon>Vertebrata</taxon>
        <taxon>Euteleostomi</taxon>
        <taxon>Actinopterygii</taxon>
        <taxon>Neopterygii</taxon>
        <taxon>Teleostei</taxon>
        <taxon>Neoteleostei</taxon>
        <taxon>Acanthomorphata</taxon>
        <taxon>Zeiogadaria</taxon>
        <taxon>Gadariae</taxon>
        <taxon>Gadiformes</taxon>
        <taxon>Gadoidei</taxon>
        <taxon>Gadidae</taxon>
        <taxon>Gadus</taxon>
    </lineage>
</organism>
<keyword evidence="4 8" id="KW-0833">Ubl conjugation pathway</keyword>
<dbReference type="CDD" id="cd02667">
    <property type="entry name" value="Peptidase_C19K"/>
    <property type="match status" value="1"/>
</dbReference>
<dbReference type="GO" id="GO:0006508">
    <property type="term" value="P:proteolysis"/>
    <property type="evidence" value="ECO:0007669"/>
    <property type="project" value="UniProtKB-KW"/>
</dbReference>
<sequence length="786" mass="87235">MRLKDPFSLRAADMTKRTNRPRKPRDEDSSDEVSGLTCQHVSKAVDLSSVKKMVSASMWSVCSDCLRERALIDGEPACSHDILVCLKCGYQGCNQSETQHSTKHHHALHSESHCITISLSTWKAWCFECNEELSTHCNKKALAQTLDFLQKHSVKATSGTILKLREEAADHVDPARGKSSAFNSTLAAVKGINNLGNTCFFNAVMQNLSQTHMLIDLIQELKEKGYKMRICPPAESNLSLLTVTLPSPEPLTSAMFLFLHTMKEPGKGPISPKILFNQLCQKAPRFKGYQQQDSQELLHYLLDSIRVEETKRVKASILKAFNNPTEKTADEETKRHVKAYGKEGVKLNFVDRIFVGELTNTIMCEECGHVSRVWRLGQYFNLITMSPWVKRAPRILKVCCLLTGRSSIEHIVTLNKHIVKLVSSLFHPLRRSSGSVEEEGADRPHEDEEEAPLAAAVAAAAAARPVVGAGSLLSRVGSVGSHSDSSDKDPCAQDSSNDADSEASESEWTPRPPSRYGRAGPLVSAVSKMNLGPSFPGEGSPAARFPAEDTVEKAAPLARDNLHHHHHQQQQHHPLPQGAFQALSHSYTPSSKECSVQSCLHQFTSVELLMGNNKLLCESCTERRQKTLRKSGSADKRSEKVYTSARKHILISSLPPVVTLHLKRFHQAGMNLRKVNRHVDFPLVLDLAPFCSATCKNLGSGERVPYSLYGIVEHSGSMRGGHYTAYVRVRPPQRRAEHQRRNASGKEASGPSQSQWVYVSDTTVQTVPESRVLNSQAYLLFYEEML</sequence>
<evidence type="ECO:0000256" key="3">
    <source>
        <dbReference type="ARBA" id="ARBA00022771"/>
    </source>
</evidence>
<protein>
    <recommendedName>
        <fullName evidence="8">Ubiquitin carboxyl-terminal hydrolase</fullName>
        <ecNumber evidence="8">3.4.19.12</ecNumber>
    </recommendedName>
</protein>
<keyword evidence="8" id="KW-0788">Thiol protease</keyword>
<evidence type="ECO:0000256" key="5">
    <source>
        <dbReference type="ARBA" id="ARBA00022801"/>
    </source>
</evidence>
<feature type="region of interest" description="Disordered" evidence="9">
    <location>
        <begin position="732"/>
        <end position="753"/>
    </location>
</feature>
<accession>A0A8C5B647</accession>
<evidence type="ECO:0000256" key="4">
    <source>
        <dbReference type="ARBA" id="ARBA00022786"/>
    </source>
</evidence>
<dbReference type="PROSITE" id="PS00973">
    <property type="entry name" value="USP_2"/>
    <property type="match status" value="1"/>
</dbReference>
<comment type="similarity">
    <text evidence="8">Belongs to the peptidase C19 family.</text>
</comment>
<gene>
    <name evidence="12" type="primary">USP45</name>
</gene>
<dbReference type="Gene3D" id="3.90.70.10">
    <property type="entry name" value="Cysteine proteinases"/>
    <property type="match status" value="2"/>
</dbReference>
<reference evidence="12" key="2">
    <citation type="submission" date="2025-09" db="UniProtKB">
        <authorList>
            <consortium name="Ensembl"/>
        </authorList>
    </citation>
    <scope>IDENTIFICATION</scope>
</reference>
<dbReference type="SUPFAM" id="SSF57850">
    <property type="entry name" value="RING/U-box"/>
    <property type="match status" value="1"/>
</dbReference>
<evidence type="ECO:0000259" key="10">
    <source>
        <dbReference type="PROSITE" id="PS50235"/>
    </source>
</evidence>
<dbReference type="Gene3D" id="3.30.40.10">
    <property type="entry name" value="Zinc/RING finger domain, C3HC4 (zinc finger)"/>
    <property type="match status" value="1"/>
</dbReference>
<evidence type="ECO:0000256" key="9">
    <source>
        <dbReference type="SAM" id="MobiDB-lite"/>
    </source>
</evidence>
<feature type="domain" description="USP" evidence="10">
    <location>
        <begin position="190"/>
        <end position="785"/>
    </location>
</feature>
<dbReference type="SUPFAM" id="SSF54001">
    <property type="entry name" value="Cysteine proteinases"/>
    <property type="match status" value="1"/>
</dbReference>
<dbReference type="PANTHER" id="PTHR21646">
    <property type="entry name" value="UBIQUITIN CARBOXYL-TERMINAL HYDROLASE"/>
    <property type="match status" value="1"/>
</dbReference>
<keyword evidence="5 8" id="KW-0378">Hydrolase</keyword>
<dbReference type="InterPro" id="IPR038765">
    <property type="entry name" value="Papain-like_cys_pep_sf"/>
</dbReference>
<evidence type="ECO:0000313" key="12">
    <source>
        <dbReference type="Ensembl" id="ENSGMOP00000041490.1"/>
    </source>
</evidence>
<dbReference type="InterPro" id="IPR001394">
    <property type="entry name" value="Peptidase_C19_UCH"/>
</dbReference>
<dbReference type="GO" id="GO:0016579">
    <property type="term" value="P:protein deubiquitination"/>
    <property type="evidence" value="ECO:0007669"/>
    <property type="project" value="InterPro"/>
</dbReference>
<keyword evidence="8" id="KW-0645">Protease</keyword>
<dbReference type="InterPro" id="IPR013083">
    <property type="entry name" value="Znf_RING/FYVE/PHD"/>
</dbReference>
<keyword evidence="3 7" id="KW-0863">Zinc-finger</keyword>
<evidence type="ECO:0000256" key="6">
    <source>
        <dbReference type="ARBA" id="ARBA00022833"/>
    </source>
</evidence>
<feature type="region of interest" description="Disordered" evidence="9">
    <location>
        <begin position="1"/>
        <end position="34"/>
    </location>
</feature>
<name>A0A8C5B647_GADMO</name>
<feature type="domain" description="UBP-type" evidence="11">
    <location>
        <begin position="36"/>
        <end position="153"/>
    </location>
</feature>
<dbReference type="GO" id="GO:0008270">
    <property type="term" value="F:zinc ion binding"/>
    <property type="evidence" value="ECO:0007669"/>
    <property type="project" value="UniProtKB-KW"/>
</dbReference>
<dbReference type="GO" id="GO:0005737">
    <property type="term" value="C:cytoplasm"/>
    <property type="evidence" value="ECO:0007669"/>
    <property type="project" value="UniProtKB-SubCell"/>
</dbReference>
<dbReference type="InterPro" id="IPR028889">
    <property type="entry name" value="USP"/>
</dbReference>
<evidence type="ECO:0000256" key="2">
    <source>
        <dbReference type="ARBA" id="ARBA00022723"/>
    </source>
</evidence>
<keyword evidence="2" id="KW-0479">Metal-binding</keyword>
<dbReference type="InterPro" id="IPR018200">
    <property type="entry name" value="USP_CS"/>
</dbReference>
<dbReference type="InterPro" id="IPR050185">
    <property type="entry name" value="Ub_carboxyl-term_hydrolase"/>
</dbReference>
<reference evidence="12" key="1">
    <citation type="submission" date="2025-08" db="UniProtKB">
        <authorList>
            <consortium name="Ensembl"/>
        </authorList>
    </citation>
    <scope>IDENTIFICATION</scope>
</reference>
<feature type="region of interest" description="Disordered" evidence="9">
    <location>
        <begin position="433"/>
        <end position="452"/>
    </location>
</feature>
<feature type="region of interest" description="Disordered" evidence="9">
    <location>
        <begin position="476"/>
        <end position="520"/>
    </location>
</feature>
<keyword evidence="13" id="KW-1185">Reference proteome</keyword>
<dbReference type="AlphaFoldDB" id="A0A8C5B647"/>
<evidence type="ECO:0000256" key="8">
    <source>
        <dbReference type="RuleBase" id="RU366025"/>
    </source>
</evidence>
<dbReference type="PROSITE" id="PS50271">
    <property type="entry name" value="ZF_UBP"/>
    <property type="match status" value="1"/>
</dbReference>
<dbReference type="GeneTree" id="ENSGT00940000157719"/>
<dbReference type="Pfam" id="PF02148">
    <property type="entry name" value="zf-UBP"/>
    <property type="match status" value="1"/>
</dbReference>
<dbReference type="Pfam" id="PF00443">
    <property type="entry name" value="UCH"/>
    <property type="match status" value="1"/>
</dbReference>
<dbReference type="EC" id="3.4.19.12" evidence="8"/>
<comment type="catalytic activity">
    <reaction evidence="1 8">
        <text>Thiol-dependent hydrolysis of ester, thioester, amide, peptide and isopeptide bonds formed by the C-terminal Gly of ubiquitin (a 76-residue protein attached to proteins as an intracellular targeting signal).</text>
        <dbReference type="EC" id="3.4.19.12"/>
    </reaction>
</comment>
<dbReference type="GO" id="GO:0004843">
    <property type="term" value="F:cysteine-type deubiquitinase activity"/>
    <property type="evidence" value="ECO:0007669"/>
    <property type="project" value="UniProtKB-UniRule"/>
</dbReference>
<dbReference type="Proteomes" id="UP000694546">
    <property type="component" value="Chromosome 11"/>
</dbReference>
<dbReference type="InterPro" id="IPR001607">
    <property type="entry name" value="Znf_UBP"/>
</dbReference>
<dbReference type="Ensembl" id="ENSGMOT00000038923.1">
    <property type="protein sequence ID" value="ENSGMOP00000041490.1"/>
    <property type="gene ID" value="ENSGMOG00000006066.2"/>
</dbReference>
<dbReference type="PANTHER" id="PTHR21646:SF34">
    <property type="entry name" value="UBIQUITIN CARBOXYL-TERMINAL HYDROLASE 45"/>
    <property type="match status" value="1"/>
</dbReference>
<dbReference type="PROSITE" id="PS00972">
    <property type="entry name" value="USP_1"/>
    <property type="match status" value="1"/>
</dbReference>
<dbReference type="GO" id="GO:0005634">
    <property type="term" value="C:nucleus"/>
    <property type="evidence" value="ECO:0007669"/>
    <property type="project" value="UniProtKB-SubCell"/>
</dbReference>
<evidence type="ECO:0000256" key="1">
    <source>
        <dbReference type="ARBA" id="ARBA00000707"/>
    </source>
</evidence>